<keyword evidence="3" id="KW-1185">Reference proteome</keyword>
<dbReference type="EMBL" id="JALJOU010000104">
    <property type="protein sequence ID" value="KAK9821299.1"/>
    <property type="molecule type" value="Genomic_DNA"/>
</dbReference>
<feature type="region of interest" description="Disordered" evidence="1">
    <location>
        <begin position="1"/>
        <end position="21"/>
    </location>
</feature>
<comment type="caution">
    <text evidence="2">The sequence shown here is derived from an EMBL/GenBank/DDBJ whole genome shotgun (WGS) entry which is preliminary data.</text>
</comment>
<evidence type="ECO:0000256" key="1">
    <source>
        <dbReference type="SAM" id="MobiDB-lite"/>
    </source>
</evidence>
<dbReference type="AlphaFoldDB" id="A0AAW1QIS9"/>
<evidence type="ECO:0000313" key="3">
    <source>
        <dbReference type="Proteomes" id="UP001445335"/>
    </source>
</evidence>
<name>A0AAW1QIS9_9CHLO</name>
<gene>
    <name evidence="2" type="ORF">WJX81_004498</name>
</gene>
<sequence length="107" mass="11523">MPDAKAQASPASGKAVPEGDPVAIVGERGPRKEKFFHLVQRLAGTSKGGRCRVRLLAEGKGGLFRPSGETWCEAESALVRVRTARTPGGVFRLLTLRKRILATELLD</sequence>
<dbReference type="Proteomes" id="UP001445335">
    <property type="component" value="Unassembled WGS sequence"/>
</dbReference>
<accession>A0AAW1QIS9</accession>
<organism evidence="2 3">
    <name type="scientific">Elliptochloris bilobata</name>
    <dbReference type="NCBI Taxonomy" id="381761"/>
    <lineage>
        <taxon>Eukaryota</taxon>
        <taxon>Viridiplantae</taxon>
        <taxon>Chlorophyta</taxon>
        <taxon>core chlorophytes</taxon>
        <taxon>Trebouxiophyceae</taxon>
        <taxon>Trebouxiophyceae incertae sedis</taxon>
        <taxon>Elliptochloris clade</taxon>
        <taxon>Elliptochloris</taxon>
    </lineage>
</organism>
<reference evidence="2 3" key="1">
    <citation type="journal article" date="2024" name="Nat. Commun.">
        <title>Phylogenomics reveals the evolutionary origins of lichenization in chlorophyte algae.</title>
        <authorList>
            <person name="Puginier C."/>
            <person name="Libourel C."/>
            <person name="Otte J."/>
            <person name="Skaloud P."/>
            <person name="Haon M."/>
            <person name="Grisel S."/>
            <person name="Petersen M."/>
            <person name="Berrin J.G."/>
            <person name="Delaux P.M."/>
            <person name="Dal Grande F."/>
            <person name="Keller J."/>
        </authorList>
    </citation>
    <scope>NUCLEOTIDE SEQUENCE [LARGE SCALE GENOMIC DNA]</scope>
    <source>
        <strain evidence="2 3">SAG 245.80</strain>
    </source>
</reference>
<proteinExistence type="predicted"/>
<evidence type="ECO:0000313" key="2">
    <source>
        <dbReference type="EMBL" id="KAK9821299.1"/>
    </source>
</evidence>
<protein>
    <submittedName>
        <fullName evidence="2">Uncharacterized protein</fullName>
    </submittedName>
</protein>